<evidence type="ECO:0000256" key="3">
    <source>
        <dbReference type="SAM" id="Phobius"/>
    </source>
</evidence>
<feature type="transmembrane region" description="Helical" evidence="3">
    <location>
        <begin position="73"/>
        <end position="94"/>
    </location>
</feature>
<name>A0A6J6C490_9ZZZZ</name>
<dbReference type="SUPFAM" id="SSF55874">
    <property type="entry name" value="ATPase domain of HSP90 chaperone/DNA topoisomerase II/histidine kinase"/>
    <property type="match status" value="1"/>
</dbReference>
<evidence type="ECO:0000313" key="5">
    <source>
        <dbReference type="EMBL" id="CAB4545885.1"/>
    </source>
</evidence>
<feature type="transmembrane region" description="Helical" evidence="3">
    <location>
        <begin position="177"/>
        <end position="197"/>
    </location>
</feature>
<dbReference type="PANTHER" id="PTHR24421">
    <property type="entry name" value="NITRATE/NITRITE SENSOR PROTEIN NARX-RELATED"/>
    <property type="match status" value="1"/>
</dbReference>
<feature type="transmembrane region" description="Helical" evidence="3">
    <location>
        <begin position="115"/>
        <end position="140"/>
    </location>
</feature>
<dbReference type="InterPro" id="IPR029016">
    <property type="entry name" value="GAF-like_dom_sf"/>
</dbReference>
<dbReference type="CDD" id="cd16917">
    <property type="entry name" value="HATPase_UhpB-NarQ-NarX-like"/>
    <property type="match status" value="1"/>
</dbReference>
<accession>A0A6J6C490</accession>
<dbReference type="InterPro" id="IPR050482">
    <property type="entry name" value="Sensor_HK_TwoCompSys"/>
</dbReference>
<keyword evidence="3" id="KW-0472">Membrane</keyword>
<evidence type="ECO:0000259" key="4">
    <source>
        <dbReference type="SMART" id="SM00387"/>
    </source>
</evidence>
<evidence type="ECO:0000256" key="1">
    <source>
        <dbReference type="ARBA" id="ARBA00022679"/>
    </source>
</evidence>
<keyword evidence="3" id="KW-1133">Transmembrane helix</keyword>
<keyword evidence="3" id="KW-0812">Transmembrane</keyword>
<dbReference type="InterPro" id="IPR036890">
    <property type="entry name" value="HATPase_C_sf"/>
</dbReference>
<dbReference type="Gene3D" id="3.30.565.10">
    <property type="entry name" value="Histidine kinase-like ATPase, C-terminal domain"/>
    <property type="match status" value="1"/>
</dbReference>
<dbReference type="Gene3D" id="1.20.5.1930">
    <property type="match status" value="1"/>
</dbReference>
<dbReference type="EMBL" id="CAEZSL010000095">
    <property type="protein sequence ID" value="CAB4545885.1"/>
    <property type="molecule type" value="Genomic_DNA"/>
</dbReference>
<dbReference type="GO" id="GO:0016020">
    <property type="term" value="C:membrane"/>
    <property type="evidence" value="ECO:0007669"/>
    <property type="project" value="InterPro"/>
</dbReference>
<dbReference type="SMART" id="SM00387">
    <property type="entry name" value="HATPase_c"/>
    <property type="match status" value="1"/>
</dbReference>
<dbReference type="Gene3D" id="3.30.450.40">
    <property type="match status" value="1"/>
</dbReference>
<keyword evidence="1" id="KW-0808">Transferase</keyword>
<dbReference type="GO" id="GO:0046983">
    <property type="term" value="F:protein dimerization activity"/>
    <property type="evidence" value="ECO:0007669"/>
    <property type="project" value="InterPro"/>
</dbReference>
<dbReference type="GO" id="GO:0000155">
    <property type="term" value="F:phosphorelay sensor kinase activity"/>
    <property type="evidence" value="ECO:0007669"/>
    <property type="project" value="InterPro"/>
</dbReference>
<reference evidence="5" key="1">
    <citation type="submission" date="2020-05" db="EMBL/GenBank/DDBJ databases">
        <authorList>
            <person name="Chiriac C."/>
            <person name="Salcher M."/>
            <person name="Ghai R."/>
            <person name="Kavagutti S V."/>
        </authorList>
    </citation>
    <scope>NUCLEOTIDE SEQUENCE</scope>
</reference>
<dbReference type="AlphaFoldDB" id="A0A6J6C490"/>
<gene>
    <name evidence="5" type="ORF">UFOPK1421_00945</name>
</gene>
<protein>
    <submittedName>
        <fullName evidence="5">Unannotated protein</fullName>
    </submittedName>
</protein>
<dbReference type="SUPFAM" id="SSF55781">
    <property type="entry name" value="GAF domain-like"/>
    <property type="match status" value="1"/>
</dbReference>
<dbReference type="InterPro" id="IPR011712">
    <property type="entry name" value="Sig_transdc_His_kin_sub3_dim/P"/>
</dbReference>
<keyword evidence="2" id="KW-0418">Kinase</keyword>
<feature type="domain" description="Histidine kinase/HSP90-like ATPase" evidence="4">
    <location>
        <begin position="495"/>
        <end position="591"/>
    </location>
</feature>
<evidence type="ECO:0000256" key="2">
    <source>
        <dbReference type="ARBA" id="ARBA00022777"/>
    </source>
</evidence>
<sequence length="597" mass="65014">MRVAAASDQTGDMSWPLVERRRRLSDPPLGVDRRSTSNSNSLWRRGGLNLADSLLPLRWIALLAASIQGSSALSHGFGILGVAILGEAMYTIYLTVRPLQLVDTLVVRRQIIGEVFFLLILSTMTGGLHSPVISLLIAVTLTASCAGPWMLVLIAHGLTAIALLSHRLFVDSPSAPFIQDFLLILLLVVPSLVGLNVRQRSVKKDVNTEIGATHSHRADGDDLAIANELLVALQKVALTLPSSLHLETVLDQAVEQVQLLIKSDVTTILLKQNNTDTYLAVRGRGSAAPTPLELNDIPAAALLCLDQNNSIRSEINAESLGFATEAVVGAYSTLRSRGTIIGIIACEWRSIVNIDREVQVLTGLADALGVAVDNANLFKSLRLGGANDERRRIARELHDRTGSTLAFVGFELDRLSRKSTDTEQVRELRLMRTHITTVLNEVREMLFDIRVGEDSRSSIDAAIEELADRINNRSPLEIKVFVTTDLKDALTPDPALMNEVWLIIKEAMLNAERHSQATQVEVRGRIRADHLLLSVADNGRGFNASDANPDSFGLTGMHERAIAIEAELNIQSPITPSDIGTLVSLKVPYNLPASESE</sequence>
<proteinExistence type="predicted"/>
<dbReference type="Pfam" id="PF07730">
    <property type="entry name" value="HisKA_3"/>
    <property type="match status" value="1"/>
</dbReference>
<organism evidence="5">
    <name type="scientific">freshwater metagenome</name>
    <dbReference type="NCBI Taxonomy" id="449393"/>
    <lineage>
        <taxon>unclassified sequences</taxon>
        <taxon>metagenomes</taxon>
        <taxon>ecological metagenomes</taxon>
    </lineage>
</organism>
<dbReference type="InterPro" id="IPR003594">
    <property type="entry name" value="HATPase_dom"/>
</dbReference>